<comment type="caution">
    <text evidence="1">The sequence shown here is derived from an EMBL/GenBank/DDBJ whole genome shotgun (WGS) entry which is preliminary data.</text>
</comment>
<proteinExistence type="predicted"/>
<sequence>MNSEDILNRVEDFTAEQLFEFINQEIVSLDELRTTGNLDASKRKAITTLQNEYKHVDDGAWKNYRHTEEGCRTYLTEFPTGIHASEAKQKLENYAEESRKRETEKIEILEKLRTNKNSFSADDIQGYLGNGTLSRNDLLHVGIPEGVIDRLNNIVLPQLRMGKTPDSIPDGYTEVYFWGIPGSGKTCALSAVLSTANTKGYLEFAQGPGFKYMTGLKNIFANSTAILPPPSPVDSTQYLPFVLRKGNEDPRSVSLIELSGEIFQCFFHKNAGDNLPTPEHEATLDSLLRFLDGDNRKIHFFFVDYEKKNNLDVDGYTQADYLQAAAIYFKDNNIFSKSTDAIYIVVTKSDLMPSIDKNKVNDINVYLQNANFTSFINSLKVRCKENSINSGKILGTHFSLGEVYFDQICSFDSETSENIIDILIRRIAPNKKSILDVFNK</sequence>
<keyword evidence="2" id="KW-1185">Reference proteome</keyword>
<reference evidence="1 2" key="1">
    <citation type="submission" date="2020-07" db="EMBL/GenBank/DDBJ databases">
        <title>Bacterium isolated from marine sediment.</title>
        <authorList>
            <person name="Shang D."/>
        </authorList>
    </citation>
    <scope>NUCLEOTIDE SEQUENCE [LARGE SCALE GENOMIC DNA]</scope>
    <source>
        <strain evidence="1 2">F6074</strain>
    </source>
</reference>
<name>A0A7W2M2G7_9FLAO</name>
<dbReference type="AlphaFoldDB" id="A0A7W2M2G7"/>
<protein>
    <submittedName>
        <fullName evidence="1">Uncharacterized protein</fullName>
    </submittedName>
</protein>
<dbReference type="RefSeq" id="WP_182202224.1">
    <property type="nucleotide sequence ID" value="NZ_JACGLT010000001.1"/>
</dbReference>
<dbReference type="Proteomes" id="UP000541857">
    <property type="component" value="Unassembled WGS sequence"/>
</dbReference>
<gene>
    <name evidence="1" type="ORF">H3Z82_02150</name>
</gene>
<accession>A0A7W2M2G7</accession>
<dbReference type="EMBL" id="JACGLT010000001">
    <property type="protein sequence ID" value="MBA6151522.1"/>
    <property type="molecule type" value="Genomic_DNA"/>
</dbReference>
<evidence type="ECO:0000313" key="1">
    <source>
        <dbReference type="EMBL" id="MBA6151522.1"/>
    </source>
</evidence>
<organism evidence="1 2">
    <name type="scientific">Gelidibacter maritimus</name>
    <dbReference type="NCBI Taxonomy" id="2761487"/>
    <lineage>
        <taxon>Bacteria</taxon>
        <taxon>Pseudomonadati</taxon>
        <taxon>Bacteroidota</taxon>
        <taxon>Flavobacteriia</taxon>
        <taxon>Flavobacteriales</taxon>
        <taxon>Flavobacteriaceae</taxon>
        <taxon>Gelidibacter</taxon>
    </lineage>
</organism>
<evidence type="ECO:0000313" key="2">
    <source>
        <dbReference type="Proteomes" id="UP000541857"/>
    </source>
</evidence>